<dbReference type="InterPro" id="IPR003094">
    <property type="entry name" value="6Pfruct_kin"/>
</dbReference>
<feature type="region of interest" description="Disordered" evidence="3">
    <location>
        <begin position="74"/>
        <end position="107"/>
    </location>
</feature>
<dbReference type="EMBL" id="JAKWBI020000389">
    <property type="protein sequence ID" value="KAJ2895578.1"/>
    <property type="molecule type" value="Genomic_DNA"/>
</dbReference>
<keyword evidence="1" id="KW-0547">Nucleotide-binding</keyword>
<dbReference type="GO" id="GO:0006000">
    <property type="term" value="P:fructose metabolic process"/>
    <property type="evidence" value="ECO:0007669"/>
    <property type="project" value="InterPro"/>
</dbReference>
<dbReference type="SUPFAM" id="SSF53254">
    <property type="entry name" value="Phosphoglycerate mutase-like"/>
    <property type="match status" value="1"/>
</dbReference>
<comment type="caution">
    <text evidence="5">The sequence shown here is derived from an EMBL/GenBank/DDBJ whole genome shotgun (WGS) entry which is preliminary data.</text>
</comment>
<dbReference type="SMART" id="SM00855">
    <property type="entry name" value="PGAM"/>
    <property type="match status" value="1"/>
</dbReference>
<dbReference type="Gene3D" id="3.40.50.1240">
    <property type="entry name" value="Phosphoglycerate mutase-like"/>
    <property type="match status" value="1"/>
</dbReference>
<evidence type="ECO:0000256" key="1">
    <source>
        <dbReference type="ARBA" id="ARBA00022741"/>
    </source>
</evidence>
<evidence type="ECO:0000259" key="4">
    <source>
        <dbReference type="Pfam" id="PF01591"/>
    </source>
</evidence>
<dbReference type="AlphaFoldDB" id="A0AAD5RIX4"/>
<dbReference type="InterPro" id="IPR029033">
    <property type="entry name" value="His_PPase_superfam"/>
</dbReference>
<reference evidence="5" key="1">
    <citation type="submission" date="2022-07" db="EMBL/GenBank/DDBJ databases">
        <title>Draft genome sequence of Zalerion maritima ATCC 34329, a (micro)plastics degrading marine fungus.</title>
        <authorList>
            <person name="Paco A."/>
            <person name="Goncalves M.F.M."/>
            <person name="Rocha-Santos T.A.P."/>
            <person name="Alves A."/>
        </authorList>
    </citation>
    <scope>NUCLEOTIDE SEQUENCE</scope>
    <source>
        <strain evidence="5">ATCC 34329</strain>
    </source>
</reference>
<feature type="region of interest" description="Disordered" evidence="3">
    <location>
        <begin position="196"/>
        <end position="239"/>
    </location>
</feature>
<dbReference type="PANTHER" id="PTHR10606:SF32">
    <property type="entry name" value="6-PHOSPHOFRUCTO-2-KINASE 1"/>
    <property type="match status" value="1"/>
</dbReference>
<sequence>MAATSSTTNSSPRLPPPTLNSADCDQQTPGPSSSNGNLTLPEPAIANPCGDDSQQPSHYSLHHALKDLHHTFPQGKLFPGMQHDTPYARSISSTAPTSPRLSKVSPDGRIANRDVGAKLVIIMVGLPARGKSYITNKLQRYLAWQQHHSKIFNVGNRRRVKVEPKQPGSKMTTTPIHTQVASILVNGNEMPIHEEPPELDLNDTVPDKGEAAKDVDDGSEEEPVTEGMKTEDESATDESNIIREVKTNGAANGTENTSEDKTGEMADQVPAAPAVDQSAKFFDPNNQKASRLREQFAIESLDELLDYLLLNGGSVGILDATNSTLRRRKALVERITRREPKLGVLFIESVCNDPSLLEANMRLKLSGPDYKGKDPARSLADFKQRVKAYESAYEPIGDYEEEHNFQYIKMVDVGRKIITHRLRGFLSDGIAAYLQTFNLSPRQIWITRHGQSYDNVEGRTGGDSDLTERGQQYSRVLYAFLKYKNQEWVVEQKNKIAAASFPPLPGDRTPPYPEAHYQDLDEKNFCVWTSMLKRTVDTAHWFDCDDDFDVKAWECLNEMHGGKFEGMKYRDVEEQFPEEYRKRQEDKLHYIYPGMGGEGYLSVIGRLREMIREIERITDHVCIISHRSLCSVLMAYFMGLTRSEITDLSIPLGMLYSIEPKPYGIEFHAYRYNEKLGWFDEDHNYKIRRTEKKT</sequence>
<proteinExistence type="predicted"/>
<dbReference type="GO" id="GO:0003873">
    <property type="term" value="F:6-phosphofructo-2-kinase activity"/>
    <property type="evidence" value="ECO:0007669"/>
    <property type="project" value="InterPro"/>
</dbReference>
<feature type="compositionally biased region" description="Polar residues" evidence="3">
    <location>
        <begin position="1"/>
        <end position="12"/>
    </location>
</feature>
<feature type="compositionally biased region" description="Polar residues" evidence="3">
    <location>
        <begin position="90"/>
        <end position="100"/>
    </location>
</feature>
<dbReference type="GO" id="GO:0005524">
    <property type="term" value="F:ATP binding"/>
    <property type="evidence" value="ECO:0007669"/>
    <property type="project" value="UniProtKB-KW"/>
</dbReference>
<dbReference type="PANTHER" id="PTHR10606">
    <property type="entry name" value="6-PHOSPHOFRUCTO-2-KINASE/FRUCTOSE-2,6-BISPHOSPHATASE"/>
    <property type="match status" value="1"/>
</dbReference>
<dbReference type="InterPro" id="IPR013079">
    <property type="entry name" value="6Phosfructo_kin"/>
</dbReference>
<dbReference type="SUPFAM" id="SSF52540">
    <property type="entry name" value="P-loop containing nucleoside triphosphate hydrolases"/>
    <property type="match status" value="1"/>
</dbReference>
<feature type="compositionally biased region" description="Basic and acidic residues" evidence="3">
    <location>
        <begin position="205"/>
        <end position="216"/>
    </location>
</feature>
<gene>
    <name evidence="5" type="ORF">MKZ38_006328</name>
</gene>
<dbReference type="CDD" id="cd07067">
    <property type="entry name" value="HP_PGM_like"/>
    <property type="match status" value="1"/>
</dbReference>
<dbReference type="GO" id="GO:0006003">
    <property type="term" value="P:fructose 2,6-bisphosphate metabolic process"/>
    <property type="evidence" value="ECO:0007669"/>
    <property type="project" value="InterPro"/>
</dbReference>
<dbReference type="Pfam" id="PF00300">
    <property type="entry name" value="His_Phos_1"/>
    <property type="match status" value="1"/>
</dbReference>
<dbReference type="PIRSF" id="PIRSF000709">
    <property type="entry name" value="6PFK_2-Ptase"/>
    <property type="match status" value="1"/>
</dbReference>
<dbReference type="InterPro" id="IPR027417">
    <property type="entry name" value="P-loop_NTPase"/>
</dbReference>
<evidence type="ECO:0000313" key="5">
    <source>
        <dbReference type="EMBL" id="KAJ2895578.1"/>
    </source>
</evidence>
<dbReference type="GO" id="GO:0005829">
    <property type="term" value="C:cytosol"/>
    <property type="evidence" value="ECO:0007669"/>
    <property type="project" value="TreeGrafter"/>
</dbReference>
<feature type="domain" description="6-phosphofructo-2-kinase" evidence="4">
    <location>
        <begin position="272"/>
        <end position="439"/>
    </location>
</feature>
<evidence type="ECO:0000256" key="2">
    <source>
        <dbReference type="ARBA" id="ARBA00022840"/>
    </source>
</evidence>
<accession>A0AAD5RIX4</accession>
<dbReference type="Gene3D" id="3.40.50.300">
    <property type="entry name" value="P-loop containing nucleotide triphosphate hydrolases"/>
    <property type="match status" value="1"/>
</dbReference>
<feature type="domain" description="6-phosphofructo-2-kinase" evidence="4">
    <location>
        <begin position="110"/>
        <end position="164"/>
    </location>
</feature>
<organism evidence="5 6">
    <name type="scientific">Zalerion maritima</name>
    <dbReference type="NCBI Taxonomy" id="339359"/>
    <lineage>
        <taxon>Eukaryota</taxon>
        <taxon>Fungi</taxon>
        <taxon>Dikarya</taxon>
        <taxon>Ascomycota</taxon>
        <taxon>Pezizomycotina</taxon>
        <taxon>Sordariomycetes</taxon>
        <taxon>Lulworthiomycetidae</taxon>
        <taxon>Lulworthiales</taxon>
        <taxon>Lulworthiaceae</taxon>
        <taxon>Zalerion</taxon>
    </lineage>
</organism>
<dbReference type="Pfam" id="PF01591">
    <property type="entry name" value="6PF2K"/>
    <property type="match status" value="2"/>
</dbReference>
<dbReference type="PRINTS" id="PR00991">
    <property type="entry name" value="6PFRUCTKNASE"/>
</dbReference>
<protein>
    <submittedName>
        <fullName evidence="5">Fructose-2,6-bisphosphatase</fullName>
    </submittedName>
</protein>
<dbReference type="Proteomes" id="UP001201980">
    <property type="component" value="Unassembled WGS sequence"/>
</dbReference>
<dbReference type="InterPro" id="IPR013078">
    <property type="entry name" value="His_Pase_superF_clade-1"/>
</dbReference>
<evidence type="ECO:0000313" key="6">
    <source>
        <dbReference type="Proteomes" id="UP001201980"/>
    </source>
</evidence>
<keyword evidence="2" id="KW-0067">ATP-binding</keyword>
<evidence type="ECO:0000256" key="3">
    <source>
        <dbReference type="SAM" id="MobiDB-lite"/>
    </source>
</evidence>
<keyword evidence="6" id="KW-1185">Reference proteome</keyword>
<name>A0AAD5RIX4_9PEZI</name>
<feature type="compositionally biased region" description="Polar residues" evidence="3">
    <location>
        <begin position="19"/>
        <end position="38"/>
    </location>
</feature>
<feature type="region of interest" description="Disordered" evidence="3">
    <location>
        <begin position="1"/>
        <end position="58"/>
    </location>
</feature>